<dbReference type="EMBL" id="UYRU01108094">
    <property type="protein sequence ID" value="VDN43492.1"/>
    <property type="molecule type" value="Genomic_DNA"/>
</dbReference>
<reference evidence="1 2" key="1">
    <citation type="submission" date="2018-11" db="EMBL/GenBank/DDBJ databases">
        <authorList>
            <consortium name="Pathogen Informatics"/>
        </authorList>
    </citation>
    <scope>NUCLEOTIDE SEQUENCE [LARGE SCALE GENOMIC DNA]</scope>
</reference>
<evidence type="ECO:0000313" key="1">
    <source>
        <dbReference type="EMBL" id="VDN43492.1"/>
    </source>
</evidence>
<accession>A0A3P7RJD6</accession>
<organism evidence="1 2">
    <name type="scientific">Dibothriocephalus latus</name>
    <name type="common">Fish tapeworm</name>
    <name type="synonym">Diphyllobothrium latum</name>
    <dbReference type="NCBI Taxonomy" id="60516"/>
    <lineage>
        <taxon>Eukaryota</taxon>
        <taxon>Metazoa</taxon>
        <taxon>Spiralia</taxon>
        <taxon>Lophotrochozoa</taxon>
        <taxon>Platyhelminthes</taxon>
        <taxon>Cestoda</taxon>
        <taxon>Eucestoda</taxon>
        <taxon>Diphyllobothriidea</taxon>
        <taxon>Diphyllobothriidae</taxon>
        <taxon>Dibothriocephalus</taxon>
    </lineage>
</organism>
<protein>
    <submittedName>
        <fullName evidence="1">Uncharacterized protein</fullName>
    </submittedName>
</protein>
<dbReference type="AlphaFoldDB" id="A0A3P7RJD6"/>
<dbReference type="Proteomes" id="UP000281553">
    <property type="component" value="Unassembled WGS sequence"/>
</dbReference>
<keyword evidence="2" id="KW-1185">Reference proteome</keyword>
<gene>
    <name evidence="1" type="ORF">DILT_LOCUS19107</name>
</gene>
<sequence>MLLVHGTWNYYRLSPWSRVSSTPFTTSLSPPGGLFASRFSSSIFWRRIFCTDLTCIGW</sequence>
<name>A0A3P7RJD6_DIBLA</name>
<evidence type="ECO:0000313" key="2">
    <source>
        <dbReference type="Proteomes" id="UP000281553"/>
    </source>
</evidence>
<proteinExistence type="predicted"/>